<dbReference type="EMBL" id="JAYMGO010000003">
    <property type="protein sequence ID" value="KAL1278262.1"/>
    <property type="molecule type" value="Genomic_DNA"/>
</dbReference>
<sequence>MDYQARPAARHSVRMRRPPARFADCMVREHAPLPPPSLPILVVSDHRQTDNGNPCSLGSATFSSAQGEQSHDDLLDMDVKQEILGLKSMLGEIMARMSRLAVSSKQSDLSESFDDDASDDDENAVDKPPIVEELCACIKKAEQKSTCEQGSSSAVPSPLPLSMPSSLPPPPSSLLPSPPQHTHTPDTSQIQPGTMTQSPVVPDPINSHFSQMQASHIPQSSNYLPSNSLSSSLVNTQLPSQIASVKLSSQPQHIPHVSSANVGYYTQPHSVGYSGNHVAQQPPPFVQPVVSTTQATGIPFFHSYPCSQPYHALQQAISYPISRVQRPSFPFLLNDDPQEFAMLQLALTNLLSPHESEHYKYHILLDHLRFPLARNLALAYANDPRPYSMALFALQQKYGQPHQLVLREIKAILALPKVRPGDSRAFSSFALKVRALVGMLQSLGQDQAKSELTCASHVQQLLSKLPTEHVTNFARYARASLSGQSYNLVNFSVWLQEEAECQAMADQVSDFPKPLLNKPQSKIHPHTRTVLYGANAPHFGGSWEREIRSIKTALRVVLGSQTVSEVVLRTVLTEVEGVLNSKPLGYTSSNVTDLDPITPNLLLMGRRDSSLPQVIYANTELLGRRSWRHSQFLADQFWTSFIRHYLPGSLKKNALTNQITRKDAEKAVSKWLIGARDRGGYRNARARAGEQNGATGRVTED</sequence>
<feature type="region of interest" description="Disordered" evidence="1">
    <location>
        <begin position="146"/>
        <end position="207"/>
    </location>
</feature>
<feature type="compositionally biased region" description="Pro residues" evidence="1">
    <location>
        <begin position="157"/>
        <end position="179"/>
    </location>
</feature>
<feature type="compositionally biased region" description="Acidic residues" evidence="1">
    <location>
        <begin position="111"/>
        <end position="123"/>
    </location>
</feature>
<reference evidence="2 3" key="1">
    <citation type="submission" date="2023-09" db="EMBL/GenBank/DDBJ databases">
        <authorList>
            <person name="Wang M."/>
        </authorList>
    </citation>
    <scope>NUCLEOTIDE SEQUENCE [LARGE SCALE GENOMIC DNA]</scope>
    <source>
        <strain evidence="2">GT-2023</strain>
        <tissue evidence="2">Liver</tissue>
    </source>
</reference>
<feature type="region of interest" description="Disordered" evidence="1">
    <location>
        <begin position="103"/>
        <end position="126"/>
    </location>
</feature>
<evidence type="ECO:0000313" key="2">
    <source>
        <dbReference type="EMBL" id="KAL1278262.1"/>
    </source>
</evidence>
<protein>
    <submittedName>
        <fullName evidence="2">Uncharacterized protein</fullName>
    </submittedName>
</protein>
<dbReference type="PANTHER" id="PTHR47331:SF1">
    <property type="entry name" value="GAG-LIKE PROTEIN"/>
    <property type="match status" value="1"/>
</dbReference>
<accession>A0ABR3NNE4</accession>
<organism evidence="2 3">
    <name type="scientific">Cirrhinus molitorella</name>
    <name type="common">mud carp</name>
    <dbReference type="NCBI Taxonomy" id="172907"/>
    <lineage>
        <taxon>Eukaryota</taxon>
        <taxon>Metazoa</taxon>
        <taxon>Chordata</taxon>
        <taxon>Craniata</taxon>
        <taxon>Vertebrata</taxon>
        <taxon>Euteleostomi</taxon>
        <taxon>Actinopterygii</taxon>
        <taxon>Neopterygii</taxon>
        <taxon>Teleostei</taxon>
        <taxon>Ostariophysi</taxon>
        <taxon>Cypriniformes</taxon>
        <taxon>Cyprinidae</taxon>
        <taxon>Labeoninae</taxon>
        <taxon>Labeonini</taxon>
        <taxon>Cirrhinus</taxon>
    </lineage>
</organism>
<keyword evidence="3" id="KW-1185">Reference proteome</keyword>
<feature type="compositionally biased region" description="Polar residues" evidence="1">
    <location>
        <begin position="180"/>
        <end position="199"/>
    </location>
</feature>
<proteinExistence type="predicted"/>
<comment type="caution">
    <text evidence="2">The sequence shown here is derived from an EMBL/GenBank/DDBJ whole genome shotgun (WGS) entry which is preliminary data.</text>
</comment>
<name>A0ABR3NNE4_9TELE</name>
<evidence type="ECO:0000313" key="3">
    <source>
        <dbReference type="Proteomes" id="UP001558613"/>
    </source>
</evidence>
<gene>
    <name evidence="2" type="ORF">QQF64_024935</name>
</gene>
<dbReference type="PANTHER" id="PTHR47331">
    <property type="entry name" value="PHD-TYPE DOMAIN-CONTAINING PROTEIN"/>
    <property type="match status" value="1"/>
</dbReference>
<dbReference type="Proteomes" id="UP001558613">
    <property type="component" value="Unassembled WGS sequence"/>
</dbReference>
<evidence type="ECO:0000256" key="1">
    <source>
        <dbReference type="SAM" id="MobiDB-lite"/>
    </source>
</evidence>